<gene>
    <name evidence="4" type="ORF">HD599_001973</name>
</gene>
<dbReference type="InterPro" id="IPR000620">
    <property type="entry name" value="EamA_dom"/>
</dbReference>
<sequence length="332" mass="33703">MTKGIAVKRTSTTAGLLVALLAAATFGLSGAFVKPLLEAGWSPAAAVTVRALIGGIVLAPIAATALRGKWGALWLARWRVLGMALIGVAGTQVVYFAAVQRIPVSTAILVEYMAPLLLVAGVWVVTRRRPKVVVLVGSVVALAGLVLVVSPGGTGSLDVLGLGFAALAMVGCALYYVIAARPSRGLPPVAFAAAGLLGGAAALGLVGLTGVVPFAATFTTVDMLGSPAPWWVPLLIVGVLATAVAYAASITASEMLGSRLASFVGLLEVVAAALYAWLFLGENLSVPQLLGGLLILAGIAFVRSEKTEPALVEPEVALVETRVEPVETAKPA</sequence>
<keyword evidence="2" id="KW-0812">Transmembrane</keyword>
<feature type="transmembrane region" description="Helical" evidence="2">
    <location>
        <begin position="78"/>
        <end position="98"/>
    </location>
</feature>
<evidence type="ECO:0000256" key="1">
    <source>
        <dbReference type="ARBA" id="ARBA00007362"/>
    </source>
</evidence>
<dbReference type="SUPFAM" id="SSF103481">
    <property type="entry name" value="Multidrug resistance efflux transporter EmrE"/>
    <property type="match status" value="2"/>
</dbReference>
<feature type="transmembrane region" description="Helical" evidence="2">
    <location>
        <begin position="228"/>
        <end position="248"/>
    </location>
</feature>
<reference evidence="4 5" key="1">
    <citation type="submission" date="2020-08" db="EMBL/GenBank/DDBJ databases">
        <title>Sequencing the genomes of 1000 actinobacteria strains.</title>
        <authorList>
            <person name="Klenk H.-P."/>
        </authorList>
    </citation>
    <scope>NUCLEOTIDE SEQUENCE [LARGE SCALE GENOMIC DNA]</scope>
    <source>
        <strain evidence="4 5">DSM 105784</strain>
    </source>
</reference>
<dbReference type="Gene3D" id="1.10.3730.20">
    <property type="match status" value="1"/>
</dbReference>
<accession>A0A841AIF4</accession>
<evidence type="ECO:0000256" key="2">
    <source>
        <dbReference type="SAM" id="Phobius"/>
    </source>
</evidence>
<comment type="similarity">
    <text evidence="1">Belongs to the EamA transporter family.</text>
</comment>
<proteinExistence type="inferred from homology"/>
<dbReference type="Pfam" id="PF00892">
    <property type="entry name" value="EamA"/>
    <property type="match status" value="2"/>
</dbReference>
<dbReference type="InterPro" id="IPR037185">
    <property type="entry name" value="EmrE-like"/>
</dbReference>
<feature type="transmembrane region" description="Helical" evidence="2">
    <location>
        <begin position="159"/>
        <end position="178"/>
    </location>
</feature>
<dbReference type="GO" id="GO:0016020">
    <property type="term" value="C:membrane"/>
    <property type="evidence" value="ECO:0007669"/>
    <property type="project" value="InterPro"/>
</dbReference>
<dbReference type="PANTHER" id="PTHR22911:SF79">
    <property type="entry name" value="MOBA-LIKE NTP TRANSFERASE DOMAIN-CONTAINING PROTEIN"/>
    <property type="match status" value="1"/>
</dbReference>
<feature type="transmembrane region" description="Helical" evidence="2">
    <location>
        <begin position="132"/>
        <end position="153"/>
    </location>
</feature>
<dbReference type="RefSeq" id="WP_184236764.1">
    <property type="nucleotide sequence ID" value="NZ_JACHMJ010000001.1"/>
</dbReference>
<feature type="transmembrane region" description="Helical" evidence="2">
    <location>
        <begin position="284"/>
        <end position="302"/>
    </location>
</feature>
<dbReference type="Proteomes" id="UP000536685">
    <property type="component" value="Unassembled WGS sequence"/>
</dbReference>
<keyword evidence="2" id="KW-0472">Membrane</keyword>
<evidence type="ECO:0000313" key="5">
    <source>
        <dbReference type="Proteomes" id="UP000536685"/>
    </source>
</evidence>
<feature type="transmembrane region" description="Helical" evidence="2">
    <location>
        <begin position="260"/>
        <end position="278"/>
    </location>
</feature>
<feature type="transmembrane region" description="Helical" evidence="2">
    <location>
        <begin position="47"/>
        <end position="66"/>
    </location>
</feature>
<evidence type="ECO:0000313" key="4">
    <source>
        <dbReference type="EMBL" id="MBB5843650.1"/>
    </source>
</evidence>
<feature type="domain" description="EamA" evidence="3">
    <location>
        <begin position="160"/>
        <end position="302"/>
    </location>
</feature>
<dbReference type="EMBL" id="JACHMJ010000001">
    <property type="protein sequence ID" value="MBB5843650.1"/>
    <property type="molecule type" value="Genomic_DNA"/>
</dbReference>
<dbReference type="PANTHER" id="PTHR22911">
    <property type="entry name" value="ACYL-MALONYL CONDENSING ENZYME-RELATED"/>
    <property type="match status" value="1"/>
</dbReference>
<keyword evidence="2" id="KW-1133">Transmembrane helix</keyword>
<name>A0A841AIF4_9MICO</name>
<feature type="domain" description="EamA" evidence="3">
    <location>
        <begin position="14"/>
        <end position="149"/>
    </location>
</feature>
<dbReference type="AlphaFoldDB" id="A0A841AIF4"/>
<comment type="caution">
    <text evidence="4">The sequence shown here is derived from an EMBL/GenBank/DDBJ whole genome shotgun (WGS) entry which is preliminary data.</text>
</comment>
<keyword evidence="5" id="KW-1185">Reference proteome</keyword>
<feature type="transmembrane region" description="Helical" evidence="2">
    <location>
        <begin position="104"/>
        <end position="125"/>
    </location>
</feature>
<protein>
    <submittedName>
        <fullName evidence="4">Drug/metabolite transporter (DMT)-like permease</fullName>
    </submittedName>
</protein>
<organism evidence="4 5">
    <name type="scientific">Conyzicola lurida</name>
    <dbReference type="NCBI Taxonomy" id="1172621"/>
    <lineage>
        <taxon>Bacteria</taxon>
        <taxon>Bacillati</taxon>
        <taxon>Actinomycetota</taxon>
        <taxon>Actinomycetes</taxon>
        <taxon>Micrococcales</taxon>
        <taxon>Microbacteriaceae</taxon>
        <taxon>Conyzicola</taxon>
    </lineage>
</organism>
<evidence type="ECO:0000259" key="3">
    <source>
        <dbReference type="Pfam" id="PF00892"/>
    </source>
</evidence>
<feature type="transmembrane region" description="Helical" evidence="2">
    <location>
        <begin position="190"/>
        <end position="216"/>
    </location>
</feature>